<evidence type="ECO:0000313" key="7">
    <source>
        <dbReference type="Proteomes" id="UP001212411"/>
    </source>
</evidence>
<protein>
    <recommendedName>
        <fullName evidence="5">Proteasome subunit beta</fullName>
    </recommendedName>
</protein>
<dbReference type="PANTHER" id="PTHR32194:SF2">
    <property type="entry name" value="PROTEASOME SUBUNIT BETA TYPE-1"/>
    <property type="match status" value="1"/>
</dbReference>
<dbReference type="GeneID" id="80873889"/>
<dbReference type="GO" id="GO:0010498">
    <property type="term" value="P:proteasomal protein catabolic process"/>
    <property type="evidence" value="ECO:0007669"/>
    <property type="project" value="InterPro"/>
</dbReference>
<dbReference type="PROSITE" id="PS00854">
    <property type="entry name" value="PROTEASOME_BETA_1"/>
    <property type="match status" value="1"/>
</dbReference>
<comment type="similarity">
    <text evidence="5">Belongs to the peptidase T1B family.</text>
</comment>
<gene>
    <name evidence="6" type="primary">pre1</name>
    <name evidence="6" type="ORF">SOMG_00406</name>
</gene>
<dbReference type="InterPro" id="IPR029055">
    <property type="entry name" value="Ntn_hydrolases_N"/>
</dbReference>
<evidence type="ECO:0000256" key="4">
    <source>
        <dbReference type="ARBA" id="ARBA00026071"/>
    </source>
</evidence>
<dbReference type="InterPro" id="IPR035206">
    <property type="entry name" value="Proteasome_beta2"/>
</dbReference>
<dbReference type="Pfam" id="PF00227">
    <property type="entry name" value="Proteasome"/>
    <property type="match status" value="1"/>
</dbReference>
<keyword evidence="2 5" id="KW-0647">Proteasome</keyword>
<dbReference type="RefSeq" id="XP_056035596.1">
    <property type="nucleotide sequence ID" value="XM_056179200.1"/>
</dbReference>
<evidence type="ECO:0000256" key="2">
    <source>
        <dbReference type="ARBA" id="ARBA00022942"/>
    </source>
</evidence>
<evidence type="ECO:0000256" key="5">
    <source>
        <dbReference type="RuleBase" id="RU004203"/>
    </source>
</evidence>
<dbReference type="PROSITE" id="PS51476">
    <property type="entry name" value="PROTEASOME_BETA_2"/>
    <property type="match status" value="1"/>
</dbReference>
<evidence type="ECO:0000256" key="3">
    <source>
        <dbReference type="ARBA" id="ARBA00023242"/>
    </source>
</evidence>
<reference evidence="6 7" key="1">
    <citation type="journal article" date="2023" name="G3 (Bethesda)">
        <title>A high-quality reference genome for the fission yeast Schizosaccharomyces osmophilus.</title>
        <authorList>
            <person name="Jia G.S."/>
            <person name="Zhang W.C."/>
            <person name="Liang Y."/>
            <person name="Liu X.H."/>
            <person name="Rhind N."/>
            <person name="Pidoux A."/>
            <person name="Brysch-Herzberg M."/>
            <person name="Du L.L."/>
        </authorList>
    </citation>
    <scope>NUCLEOTIDE SEQUENCE [LARGE SCALE GENOMIC DNA]</scope>
    <source>
        <strain evidence="6 7">CBS 15793</strain>
    </source>
</reference>
<keyword evidence="3 5" id="KW-0539">Nucleus</keyword>
<dbReference type="EMBL" id="CP115611">
    <property type="protein sequence ID" value="WBW71353.1"/>
    <property type="molecule type" value="Genomic_DNA"/>
</dbReference>
<evidence type="ECO:0000256" key="1">
    <source>
        <dbReference type="ARBA" id="ARBA00022490"/>
    </source>
</evidence>
<comment type="subcellular location">
    <subcellularLocation>
        <location evidence="5">Cytoplasm</location>
    </subcellularLocation>
    <subcellularLocation>
        <location evidence="5">Nucleus</location>
    </subcellularLocation>
</comment>
<dbReference type="InterPro" id="IPR016050">
    <property type="entry name" value="Proteasome_bsu_CS"/>
</dbReference>
<comment type="subunit">
    <text evidence="4">The 26S proteasome consists of a 20S proteasome core and two 19S regulatory subunits. The 20S proteasome core is composed of 28 subunits that are arranged in four stacked rings, resulting in a barrel-shaped structure. The two end rings are each formed by seven alpha subunits, and the two central rings are each formed by seven beta subunits. The catalytic chamber with the active sites is on the inside of the barrel.</text>
</comment>
<dbReference type="SUPFAM" id="SSF56235">
    <property type="entry name" value="N-terminal nucleophile aminohydrolases (Ntn hydrolases)"/>
    <property type="match status" value="1"/>
</dbReference>
<accession>A0AAE9W8J4</accession>
<proteinExistence type="inferred from homology"/>
<comment type="subunit">
    <text evidence="5">Component of the proteasome complex.</text>
</comment>
<name>A0AAE9W8J4_9SCHI</name>
<dbReference type="Proteomes" id="UP001212411">
    <property type="component" value="Chromosome 1"/>
</dbReference>
<dbReference type="InterPro" id="IPR001353">
    <property type="entry name" value="Proteasome_sua/b"/>
</dbReference>
<dbReference type="InterPro" id="IPR023333">
    <property type="entry name" value="Proteasome_suB-type"/>
</dbReference>
<dbReference type="Gene3D" id="3.60.20.10">
    <property type="entry name" value="Glutamine Phosphoribosylpyrophosphate, subunit 1, domain 1"/>
    <property type="match status" value="1"/>
</dbReference>
<evidence type="ECO:0000313" key="6">
    <source>
        <dbReference type="EMBL" id="WBW71353.1"/>
    </source>
</evidence>
<dbReference type="FunFam" id="3.60.20.10:FF:000008">
    <property type="entry name" value="Proteasome subunit beta type-4"/>
    <property type="match status" value="1"/>
</dbReference>
<keyword evidence="1 5" id="KW-0963">Cytoplasm</keyword>
<keyword evidence="7" id="KW-1185">Reference proteome</keyword>
<dbReference type="GO" id="GO:0019774">
    <property type="term" value="C:proteasome core complex, beta-subunit complex"/>
    <property type="evidence" value="ECO:0007669"/>
    <property type="project" value="UniProtKB-ARBA"/>
</dbReference>
<dbReference type="PANTHER" id="PTHR32194">
    <property type="entry name" value="METALLOPROTEASE TLDD"/>
    <property type="match status" value="1"/>
</dbReference>
<dbReference type="AlphaFoldDB" id="A0AAE9W8J4"/>
<organism evidence="6 7">
    <name type="scientific">Schizosaccharomyces osmophilus</name>
    <dbReference type="NCBI Taxonomy" id="2545709"/>
    <lineage>
        <taxon>Eukaryota</taxon>
        <taxon>Fungi</taxon>
        <taxon>Dikarya</taxon>
        <taxon>Ascomycota</taxon>
        <taxon>Taphrinomycotina</taxon>
        <taxon>Schizosaccharomycetes</taxon>
        <taxon>Schizosaccharomycetales</taxon>
        <taxon>Schizosaccharomycetaceae</taxon>
        <taxon>Schizosaccharomyces</taxon>
    </lineage>
</organism>
<dbReference type="GO" id="GO:0005737">
    <property type="term" value="C:cytoplasm"/>
    <property type="evidence" value="ECO:0007669"/>
    <property type="project" value="UniProtKB-SubCell"/>
</dbReference>
<dbReference type="GO" id="GO:0005634">
    <property type="term" value="C:nucleus"/>
    <property type="evidence" value="ECO:0007669"/>
    <property type="project" value="UniProtKB-SubCell"/>
</dbReference>
<sequence length="194" mass="21877">MEALLAIQGKDFILTASSGSAVRGITVLKSGDDKSEQLNSHNLMLYCGEAGDTSNFAEYISANINLYTLRNNLILSPEATASFTRKQLATSLRSRKPYMVNLLLAGYDTEKEVPQLYWIDYLATCVRVPYACQGYSSFYCLSLFDRYYKPDLSLDDAIHIMKLCFDELQKRMPIDYKGFICKVVGKDGIREISL</sequence>
<dbReference type="KEGG" id="som:SOMG_00406"/>
<dbReference type="CDD" id="cd03758">
    <property type="entry name" value="proteasome_beta_type_2"/>
    <property type="match status" value="1"/>
</dbReference>
<comment type="function">
    <text evidence="5">Component of the proteasome, a multicatalytic proteinase complex which is characterized by its ability to cleave peptides with Arg, Phe, Tyr, Leu, and Glu adjacent to the leaving group at neutral or slightly basic pH. The proteasome has an ATP-dependent proteolytic activity.</text>
</comment>